<dbReference type="GO" id="GO:0008999">
    <property type="term" value="F:protein-N-terminal-alanine acetyltransferase activity"/>
    <property type="evidence" value="ECO:0007669"/>
    <property type="project" value="TreeGrafter"/>
</dbReference>
<dbReference type="GO" id="GO:0005737">
    <property type="term" value="C:cytoplasm"/>
    <property type="evidence" value="ECO:0007669"/>
    <property type="project" value="TreeGrafter"/>
</dbReference>
<dbReference type="EMBL" id="JAMOIM010000010">
    <property type="protein sequence ID" value="MCW6509534.1"/>
    <property type="molecule type" value="Genomic_DNA"/>
</dbReference>
<dbReference type="InterPro" id="IPR000182">
    <property type="entry name" value="GNAT_dom"/>
</dbReference>
<feature type="domain" description="N-acetyltransferase" evidence="1">
    <location>
        <begin position="11"/>
        <end position="143"/>
    </location>
</feature>
<protein>
    <submittedName>
        <fullName evidence="2">GNAT family N-acetyltransferase</fullName>
    </submittedName>
</protein>
<dbReference type="InterPro" id="IPR016181">
    <property type="entry name" value="Acyl_CoA_acyltransferase"/>
</dbReference>
<organism evidence="2 3">
    <name type="scientific">Lichenifustis flavocetrariae</name>
    <dbReference type="NCBI Taxonomy" id="2949735"/>
    <lineage>
        <taxon>Bacteria</taxon>
        <taxon>Pseudomonadati</taxon>
        <taxon>Pseudomonadota</taxon>
        <taxon>Alphaproteobacteria</taxon>
        <taxon>Hyphomicrobiales</taxon>
        <taxon>Lichenihabitantaceae</taxon>
        <taxon>Lichenifustis</taxon>
    </lineage>
</organism>
<dbReference type="InterPro" id="IPR051908">
    <property type="entry name" value="Ribosomal_N-acetyltransferase"/>
</dbReference>
<gene>
    <name evidence="2" type="ORF">M8523_16050</name>
</gene>
<dbReference type="SUPFAM" id="SSF55729">
    <property type="entry name" value="Acyl-CoA N-acyltransferases (Nat)"/>
    <property type="match status" value="1"/>
</dbReference>
<dbReference type="AlphaFoldDB" id="A0AA41YWR5"/>
<dbReference type="GO" id="GO:1990189">
    <property type="term" value="F:protein N-terminal-serine acetyltransferase activity"/>
    <property type="evidence" value="ECO:0007669"/>
    <property type="project" value="TreeGrafter"/>
</dbReference>
<dbReference type="Gene3D" id="3.40.630.30">
    <property type="match status" value="1"/>
</dbReference>
<dbReference type="PANTHER" id="PTHR43441">
    <property type="entry name" value="RIBOSOMAL-PROTEIN-SERINE ACETYLTRANSFERASE"/>
    <property type="match status" value="1"/>
</dbReference>
<name>A0AA41YWR5_9HYPH</name>
<comment type="caution">
    <text evidence="2">The sequence shown here is derived from an EMBL/GenBank/DDBJ whole genome shotgun (WGS) entry which is preliminary data.</text>
</comment>
<evidence type="ECO:0000313" key="2">
    <source>
        <dbReference type="EMBL" id="MCW6509534.1"/>
    </source>
</evidence>
<dbReference type="RefSeq" id="WP_282585906.1">
    <property type="nucleotide sequence ID" value="NZ_JAMOIM010000010.1"/>
</dbReference>
<keyword evidence="3" id="KW-1185">Reference proteome</keyword>
<proteinExistence type="predicted"/>
<sequence length="195" mass="21956">MLHDFSIKGARFGLRPVTRADARYILGLRSNPLLNRYIGPTSGKLDDQIAWQERYEARSGDWYFMVTDGLTERPVGTIAIYDYDPNTDAAEWGRWILAQDTPAAVESVFLMFKVAFDVIGLTSLYSLTNLANQAVVSFHDSCGVPRARILHDWTTATGELVDAVEHRVTHPIWIKIAPRLEMLSRRLAGAPHERG</sequence>
<dbReference type="Pfam" id="PF13302">
    <property type="entry name" value="Acetyltransf_3"/>
    <property type="match status" value="1"/>
</dbReference>
<dbReference type="Proteomes" id="UP001165667">
    <property type="component" value="Unassembled WGS sequence"/>
</dbReference>
<evidence type="ECO:0000313" key="3">
    <source>
        <dbReference type="Proteomes" id="UP001165667"/>
    </source>
</evidence>
<accession>A0AA41YWR5</accession>
<reference evidence="2" key="1">
    <citation type="submission" date="2022-05" db="EMBL/GenBank/DDBJ databases">
        <authorList>
            <person name="Pankratov T."/>
        </authorList>
    </citation>
    <scope>NUCLEOTIDE SEQUENCE</scope>
    <source>
        <strain evidence="2">BP6-180914</strain>
    </source>
</reference>
<dbReference type="PANTHER" id="PTHR43441:SF10">
    <property type="entry name" value="ACETYLTRANSFERASE"/>
    <property type="match status" value="1"/>
</dbReference>
<evidence type="ECO:0000259" key="1">
    <source>
        <dbReference type="Pfam" id="PF13302"/>
    </source>
</evidence>